<feature type="non-terminal residue" evidence="1">
    <location>
        <position position="66"/>
    </location>
</feature>
<dbReference type="EMBL" id="GBEZ01021677">
    <property type="protein sequence ID" value="JAC65091.1"/>
    <property type="molecule type" value="Transcribed_RNA"/>
</dbReference>
<organism evidence="1">
    <name type="scientific">Tetraselmis sp. GSL018</name>
    <dbReference type="NCBI Taxonomy" id="582737"/>
    <lineage>
        <taxon>Eukaryota</taxon>
        <taxon>Viridiplantae</taxon>
        <taxon>Chlorophyta</taxon>
        <taxon>core chlorophytes</taxon>
        <taxon>Chlorodendrophyceae</taxon>
        <taxon>Chlorodendrales</taxon>
        <taxon>Chlorodendraceae</taxon>
        <taxon>Tetraselmis</taxon>
    </lineage>
</organism>
<evidence type="ECO:0000313" key="1">
    <source>
        <dbReference type="EMBL" id="JAC65091.1"/>
    </source>
</evidence>
<name>A0A061R3K0_9CHLO</name>
<feature type="non-terminal residue" evidence="1">
    <location>
        <position position="1"/>
    </location>
</feature>
<dbReference type="AlphaFoldDB" id="A0A061R3K0"/>
<protein>
    <submittedName>
        <fullName evidence="1">Uncharacterized protein</fullName>
    </submittedName>
</protein>
<accession>A0A061R3K0</accession>
<proteinExistence type="predicted"/>
<gene>
    <name evidence="1" type="ORF">TSPGSL018_16833</name>
</gene>
<reference evidence="1" key="1">
    <citation type="submission" date="2014-05" db="EMBL/GenBank/DDBJ databases">
        <title>The transcriptome of the halophilic microalga Tetraselmis sp. GSL018 isolated from the Great Salt Lake, Utah.</title>
        <authorList>
            <person name="Jinkerson R.E."/>
            <person name="D'Adamo S."/>
            <person name="Posewitz M.C."/>
        </authorList>
    </citation>
    <scope>NUCLEOTIDE SEQUENCE</scope>
    <source>
        <strain evidence="1">GSL018</strain>
    </source>
</reference>
<sequence>FHILPQQVACLPNWLPYATKLHDICPLEIQLFKLQPPSMTYEEPVTNEASVLASQRTRFATSSEVP</sequence>